<keyword evidence="5" id="KW-0012">Acyltransferase</keyword>
<keyword evidence="7" id="KW-1185">Reference proteome</keyword>
<dbReference type="InterPro" id="IPR018357">
    <property type="entry name" value="Hexapep_transf_CS"/>
</dbReference>
<dbReference type="PROSITE" id="PS00101">
    <property type="entry name" value="HEXAPEP_TRANSFERASES"/>
    <property type="match status" value="1"/>
</dbReference>
<accession>A0A919YMI4</accession>
<sequence length="211" mass="23690">MTGPNPSEKYPIPGNTSLQFIKNTVTMTNIIAGDYSYYDSANGESFEDQVLYNYELFGTKLIIGKFCSIAPETRFMMDGGNHRMNGSTYPFNIFGRGWEAFTPTLEEIKLKGDTVIGNDVWIGRRVTIMPGVHVGDGAIIAAEAVVVKDVEPYTIVGGNPAKVIRQRFAPEVIQELLDIQWWDYDIEVINQFIGAIVSGDIETMRKMKQYR</sequence>
<evidence type="ECO:0000256" key="2">
    <source>
        <dbReference type="ARBA" id="ARBA00022679"/>
    </source>
</evidence>
<dbReference type="InterPro" id="IPR001451">
    <property type="entry name" value="Hexapep"/>
</dbReference>
<keyword evidence="4" id="KW-0046">Antibiotic resistance</keyword>
<evidence type="ECO:0000256" key="5">
    <source>
        <dbReference type="ARBA" id="ARBA00023315"/>
    </source>
</evidence>
<comment type="similarity">
    <text evidence="1">Belongs to the transferase hexapeptide repeat family.</text>
</comment>
<dbReference type="RefSeq" id="WP_212981048.1">
    <property type="nucleotide sequence ID" value="NZ_AP025343.1"/>
</dbReference>
<dbReference type="SUPFAM" id="SSF51161">
    <property type="entry name" value="Trimeric LpxA-like enzymes"/>
    <property type="match status" value="1"/>
</dbReference>
<keyword evidence="3" id="KW-0677">Repeat</keyword>
<dbReference type="EMBL" id="BORT01000041">
    <property type="protein sequence ID" value="GIO50962.1"/>
    <property type="molecule type" value="Genomic_DNA"/>
</dbReference>
<dbReference type="FunFam" id="2.160.10.10:FF:000037">
    <property type="entry name" value="Streptogramin A acetyltransferase"/>
    <property type="match status" value="1"/>
</dbReference>
<dbReference type="Gene3D" id="2.160.10.10">
    <property type="entry name" value="Hexapeptide repeat proteins"/>
    <property type="match status" value="1"/>
</dbReference>
<dbReference type="InterPro" id="IPR011004">
    <property type="entry name" value="Trimer_LpxA-like_sf"/>
</dbReference>
<reference evidence="6 7" key="1">
    <citation type="submission" date="2021-03" db="EMBL/GenBank/DDBJ databases">
        <title>Antimicrobial resistance genes in bacteria isolated from Japanese honey, and their potential for conferring macrolide and lincosamide resistance in the American foulbrood pathogen Paenibacillus larvae.</title>
        <authorList>
            <person name="Okamoto M."/>
            <person name="Kumagai M."/>
            <person name="Kanamori H."/>
            <person name="Takamatsu D."/>
        </authorList>
    </citation>
    <scope>NUCLEOTIDE SEQUENCE [LARGE SCALE GENOMIC DNA]</scope>
    <source>
        <strain evidence="6 7">J34TS1</strain>
    </source>
</reference>
<evidence type="ECO:0000313" key="6">
    <source>
        <dbReference type="EMBL" id="GIO50962.1"/>
    </source>
</evidence>
<dbReference type="GO" id="GO:0046677">
    <property type="term" value="P:response to antibiotic"/>
    <property type="evidence" value="ECO:0007669"/>
    <property type="project" value="UniProtKB-KW"/>
</dbReference>
<dbReference type="NCBIfam" id="NF033468">
    <property type="entry name" value="stregram_VatI"/>
    <property type="match status" value="1"/>
</dbReference>
<evidence type="ECO:0000256" key="3">
    <source>
        <dbReference type="ARBA" id="ARBA00022737"/>
    </source>
</evidence>
<dbReference type="AlphaFoldDB" id="A0A919YMI4"/>
<dbReference type="Proteomes" id="UP000682811">
    <property type="component" value="Unassembled WGS sequence"/>
</dbReference>
<dbReference type="PANTHER" id="PTHR43300">
    <property type="entry name" value="ACETYLTRANSFERASE"/>
    <property type="match status" value="1"/>
</dbReference>
<comment type="caution">
    <text evidence="6">The sequence shown here is derived from an EMBL/GenBank/DDBJ whole genome shotgun (WGS) entry which is preliminary data.</text>
</comment>
<dbReference type="GO" id="GO:0016746">
    <property type="term" value="F:acyltransferase activity"/>
    <property type="evidence" value="ECO:0007669"/>
    <property type="project" value="UniProtKB-KW"/>
</dbReference>
<proteinExistence type="inferred from homology"/>
<dbReference type="CDD" id="cd03349">
    <property type="entry name" value="LbH_XAT"/>
    <property type="match status" value="1"/>
</dbReference>
<evidence type="ECO:0000256" key="4">
    <source>
        <dbReference type="ARBA" id="ARBA00023251"/>
    </source>
</evidence>
<name>A0A919YMI4_9BACL</name>
<keyword evidence="2" id="KW-0808">Transferase</keyword>
<dbReference type="NCBIfam" id="NF000311">
    <property type="entry name" value="Vat_ABCDEFH"/>
    <property type="match status" value="1"/>
</dbReference>
<protein>
    <submittedName>
        <fullName evidence="6">Vat family streptogramin A O-acetyltransferase</fullName>
    </submittedName>
</protein>
<evidence type="ECO:0000256" key="1">
    <source>
        <dbReference type="ARBA" id="ARBA00007274"/>
    </source>
</evidence>
<dbReference type="Pfam" id="PF00132">
    <property type="entry name" value="Hexapep"/>
    <property type="match status" value="1"/>
</dbReference>
<gene>
    <name evidence="6" type="ORF">J34TS1_57270</name>
</gene>
<organism evidence="6 7">
    <name type="scientific">Paenibacillus azoreducens</name>
    <dbReference type="NCBI Taxonomy" id="116718"/>
    <lineage>
        <taxon>Bacteria</taxon>
        <taxon>Bacillati</taxon>
        <taxon>Bacillota</taxon>
        <taxon>Bacilli</taxon>
        <taxon>Bacillales</taxon>
        <taxon>Paenibacillaceae</taxon>
        <taxon>Paenibacillus</taxon>
    </lineage>
</organism>
<dbReference type="InterPro" id="IPR050179">
    <property type="entry name" value="Trans_hexapeptide_repeat"/>
</dbReference>
<dbReference type="PANTHER" id="PTHR43300:SF11">
    <property type="entry name" value="ACETYLTRANSFERASE RV3034C-RELATED"/>
    <property type="match status" value="1"/>
</dbReference>
<evidence type="ECO:0000313" key="7">
    <source>
        <dbReference type="Proteomes" id="UP000682811"/>
    </source>
</evidence>